<evidence type="ECO:0000256" key="1">
    <source>
        <dbReference type="ARBA" id="ARBA00004245"/>
    </source>
</evidence>
<dbReference type="SMART" id="SM00028">
    <property type="entry name" value="TPR"/>
    <property type="match status" value="9"/>
</dbReference>
<keyword evidence="7" id="KW-0175">Coiled coil</keyword>
<name>A0A0V7ZN29_9CYAN</name>
<dbReference type="Gene3D" id="3.40.50.300">
    <property type="entry name" value="P-loop containing nucleotide triphosphate hydrolases"/>
    <property type="match status" value="1"/>
</dbReference>
<dbReference type="PROSITE" id="PS50005">
    <property type="entry name" value="TPR"/>
    <property type="match status" value="5"/>
</dbReference>
<dbReference type="InterPro" id="IPR011990">
    <property type="entry name" value="TPR-like_helical_dom_sf"/>
</dbReference>
<gene>
    <name evidence="12" type="ORF">BC008_23290</name>
</gene>
<dbReference type="GO" id="GO:0043531">
    <property type="term" value="F:ADP binding"/>
    <property type="evidence" value="ECO:0007669"/>
    <property type="project" value="InterPro"/>
</dbReference>
<evidence type="ECO:0000256" key="6">
    <source>
        <dbReference type="ARBA" id="ARBA00022803"/>
    </source>
</evidence>
<dbReference type="InterPro" id="IPR019734">
    <property type="entry name" value="TPR_rpt"/>
</dbReference>
<dbReference type="PROSITE" id="PS50293">
    <property type="entry name" value="TPR_REGION"/>
    <property type="match status" value="1"/>
</dbReference>
<evidence type="ECO:0000256" key="10">
    <source>
        <dbReference type="PROSITE-ProRule" id="PRU00339"/>
    </source>
</evidence>
<sequence length="752" mass="86203">MGGVGKTELAVQYAKTYENDYPGGICWLNVRDKNLAKQIIQFIQLQMGLEVPQKDPQGDLLTLKEQVTWCWTNWKPPSGLVLVILDDVTQLEDFSQLLPTNKRFRVVITTRLRDIDTNVEEIALNVLSPDEALELFTKTVGKTKVNKELETAKKICEWLGYLPLGIELVGRYIKQKPPHFKLAKMLEQLKQQRLHNQAIKNPQQKSLSTAQRGVLEAFELSWVELDSQTQQLAALIGLFVPEIFLWEWVESITKSLNWDESSVENGIEELYHRHLVQCLEQKDEYYYKTHPLIREFLQAKLNQSEHKGDYIQSFSAKFIEIGKTIPHTTTSEIINSVKNAIPHLTEVAENHLDAVRDENLCSVFLGLGRFYRGQGLYALAQPWYEQCVSEVKSRLGENHLDYAKSLNNLAGLYWNQGKYLEAKTLCIQELEITKQQLGENHLDYAKSLNNLALLYWDQGKYVEAEPLYIQALEIRKMQLGVNHPDTADSLECLASLYDKQGKYVEAEPLYIQALEIYKHQLGVNHPRTALGLNNLANFYSDQGKYVEAEPLYIQALEIYKHQLGVNHPCTARTLSNLGELYTEQGKYEEAELLLTQALEIKKQQLGENHFEIADTLNNLAILYHSQGKYVEAEPLYIQALKIYKHQLGENHPRTAFGLNNLGEFYTDQEKYNEAELLLTQALDIKKQQLGINHPRYADSLNALGLIYSYQGKHSEAENLLTQALAIAQRVLGSDHPDTVKYRGNLEKLHLYE</sequence>
<dbReference type="GO" id="GO:0019894">
    <property type="term" value="F:kinesin binding"/>
    <property type="evidence" value="ECO:0007669"/>
    <property type="project" value="TreeGrafter"/>
</dbReference>
<dbReference type="PANTHER" id="PTHR45783:SF3">
    <property type="entry name" value="KINESIN LIGHT CHAIN"/>
    <property type="match status" value="1"/>
</dbReference>
<dbReference type="GO" id="GO:0005871">
    <property type="term" value="C:kinesin complex"/>
    <property type="evidence" value="ECO:0007669"/>
    <property type="project" value="InterPro"/>
</dbReference>
<evidence type="ECO:0000256" key="4">
    <source>
        <dbReference type="ARBA" id="ARBA00022701"/>
    </source>
</evidence>
<dbReference type="InterPro" id="IPR027417">
    <property type="entry name" value="P-loop_NTPase"/>
</dbReference>
<dbReference type="Pfam" id="PF13374">
    <property type="entry name" value="TPR_10"/>
    <property type="match status" value="1"/>
</dbReference>
<feature type="repeat" description="TPR" evidence="10">
    <location>
        <begin position="613"/>
        <end position="646"/>
    </location>
</feature>
<keyword evidence="6 10" id="KW-0802">TPR repeat</keyword>
<dbReference type="Gene3D" id="1.25.40.10">
    <property type="entry name" value="Tetratricopeptide repeat domain"/>
    <property type="match status" value="3"/>
</dbReference>
<dbReference type="AlphaFoldDB" id="A0A0V7ZN29"/>
<comment type="caution">
    <text evidence="12">The sequence shown here is derived from an EMBL/GenBank/DDBJ whole genome shotgun (WGS) entry which is preliminary data.</text>
</comment>
<dbReference type="GO" id="GO:0007018">
    <property type="term" value="P:microtubule-based movement"/>
    <property type="evidence" value="ECO:0007669"/>
    <property type="project" value="TreeGrafter"/>
</dbReference>
<keyword evidence="3" id="KW-0963">Cytoplasm</keyword>
<dbReference type="PANTHER" id="PTHR45783">
    <property type="entry name" value="KINESIN LIGHT CHAIN"/>
    <property type="match status" value="1"/>
</dbReference>
<dbReference type="Pfam" id="PF13424">
    <property type="entry name" value="TPR_12"/>
    <property type="match status" value="4"/>
</dbReference>
<feature type="repeat" description="TPR" evidence="10">
    <location>
        <begin position="697"/>
        <end position="730"/>
    </location>
</feature>
<comment type="subcellular location">
    <subcellularLocation>
        <location evidence="1">Cytoplasm</location>
        <location evidence="1">Cytoskeleton</location>
    </subcellularLocation>
</comment>
<accession>A0A0V7ZN29</accession>
<evidence type="ECO:0000256" key="3">
    <source>
        <dbReference type="ARBA" id="ARBA00022490"/>
    </source>
</evidence>
<evidence type="ECO:0000256" key="7">
    <source>
        <dbReference type="ARBA" id="ARBA00023054"/>
    </source>
</evidence>
<keyword evidence="5" id="KW-0677">Repeat</keyword>
<comment type="similarity">
    <text evidence="2">Belongs to the kinesin light chain family.</text>
</comment>
<keyword evidence="4" id="KW-0493">Microtubule</keyword>
<dbReference type="GO" id="GO:0005737">
    <property type="term" value="C:cytoplasm"/>
    <property type="evidence" value="ECO:0007669"/>
    <property type="project" value="TreeGrafter"/>
</dbReference>
<evidence type="ECO:0000313" key="12">
    <source>
        <dbReference type="EMBL" id="KST65945.1"/>
    </source>
</evidence>
<dbReference type="InterPro" id="IPR002151">
    <property type="entry name" value="Kinesin_light"/>
</dbReference>
<dbReference type="Pfam" id="PF00931">
    <property type="entry name" value="NB-ARC"/>
    <property type="match status" value="1"/>
</dbReference>
<dbReference type="InterPro" id="IPR002182">
    <property type="entry name" value="NB-ARC"/>
</dbReference>
<keyword evidence="9" id="KW-0206">Cytoskeleton</keyword>
<feature type="repeat" description="TPR" evidence="10">
    <location>
        <begin position="571"/>
        <end position="604"/>
    </location>
</feature>
<dbReference type="GO" id="GO:0005874">
    <property type="term" value="C:microtubule"/>
    <property type="evidence" value="ECO:0007669"/>
    <property type="project" value="UniProtKB-KW"/>
</dbReference>
<feature type="domain" description="NB-ARC" evidence="11">
    <location>
        <begin position="1"/>
        <end position="144"/>
    </location>
</feature>
<evidence type="ECO:0000256" key="8">
    <source>
        <dbReference type="ARBA" id="ARBA00023175"/>
    </source>
</evidence>
<dbReference type="SUPFAM" id="SSF52540">
    <property type="entry name" value="P-loop containing nucleoside triphosphate hydrolases"/>
    <property type="match status" value="1"/>
</dbReference>
<evidence type="ECO:0000313" key="13">
    <source>
        <dbReference type="Proteomes" id="UP000053372"/>
    </source>
</evidence>
<proteinExistence type="inferred from homology"/>
<dbReference type="SUPFAM" id="SSF48452">
    <property type="entry name" value="TPR-like"/>
    <property type="match status" value="2"/>
</dbReference>
<dbReference type="Proteomes" id="UP000053372">
    <property type="component" value="Unassembled WGS sequence"/>
</dbReference>
<keyword evidence="8" id="KW-0505">Motor protein</keyword>
<reference evidence="12 13" key="1">
    <citation type="journal article" date="2015" name="Genome Announc.">
        <title>Draft Genome of the Euendolithic (true boring) Cyanobacterium Mastigocoleus testarum strain BC008.</title>
        <authorList>
            <person name="Guida B.S."/>
            <person name="Garcia-Pichel F."/>
        </authorList>
    </citation>
    <scope>NUCLEOTIDE SEQUENCE [LARGE SCALE GENOMIC DNA]</scope>
    <source>
        <strain evidence="12 13">BC008</strain>
    </source>
</reference>
<dbReference type="PRINTS" id="PR00381">
    <property type="entry name" value="KINESINLIGHT"/>
</dbReference>
<protein>
    <submittedName>
        <fullName evidence="12">NB-ARC domain-containing protein</fullName>
    </submittedName>
</protein>
<organism evidence="12 13">
    <name type="scientific">Mastigocoleus testarum BC008</name>
    <dbReference type="NCBI Taxonomy" id="371196"/>
    <lineage>
        <taxon>Bacteria</taxon>
        <taxon>Bacillati</taxon>
        <taxon>Cyanobacteriota</taxon>
        <taxon>Cyanophyceae</taxon>
        <taxon>Nostocales</taxon>
        <taxon>Hapalosiphonaceae</taxon>
        <taxon>Mastigocoleus</taxon>
    </lineage>
</organism>
<dbReference type="EMBL" id="LMTZ01000102">
    <property type="protein sequence ID" value="KST65945.1"/>
    <property type="molecule type" value="Genomic_DNA"/>
</dbReference>
<keyword evidence="13" id="KW-1185">Reference proteome</keyword>
<evidence type="ECO:0000256" key="5">
    <source>
        <dbReference type="ARBA" id="ARBA00022737"/>
    </source>
</evidence>
<feature type="repeat" description="TPR" evidence="10">
    <location>
        <begin position="655"/>
        <end position="688"/>
    </location>
</feature>
<feature type="repeat" description="TPR" evidence="10">
    <location>
        <begin position="445"/>
        <end position="478"/>
    </location>
</feature>
<dbReference type="InterPro" id="IPR042197">
    <property type="entry name" value="Apaf_helical"/>
</dbReference>
<dbReference type="Gene3D" id="1.10.8.430">
    <property type="entry name" value="Helical domain of apoptotic protease-activating factors"/>
    <property type="match status" value="1"/>
</dbReference>
<evidence type="ECO:0000256" key="9">
    <source>
        <dbReference type="ARBA" id="ARBA00023212"/>
    </source>
</evidence>
<evidence type="ECO:0000259" key="11">
    <source>
        <dbReference type="Pfam" id="PF00931"/>
    </source>
</evidence>
<evidence type="ECO:0000256" key="2">
    <source>
        <dbReference type="ARBA" id="ARBA00009622"/>
    </source>
</evidence>